<evidence type="ECO:0000313" key="7">
    <source>
        <dbReference type="EMBL" id="MFC5568304.1"/>
    </source>
</evidence>
<proteinExistence type="inferred from homology"/>
<dbReference type="InterPro" id="IPR053930">
    <property type="entry name" value="RapZ-like_N"/>
</dbReference>
<evidence type="ECO:0000256" key="3">
    <source>
        <dbReference type="ARBA" id="ARBA00023134"/>
    </source>
</evidence>
<feature type="domain" description="RapZ C-terminal" evidence="6">
    <location>
        <begin position="178"/>
        <end position="297"/>
    </location>
</feature>
<accession>A0ABW0SH90</accession>
<dbReference type="EMBL" id="JBHSNA010000035">
    <property type="protein sequence ID" value="MFC5568304.1"/>
    <property type="molecule type" value="Genomic_DNA"/>
</dbReference>
<keyword evidence="3 4" id="KW-0342">GTP-binding</keyword>
<protein>
    <submittedName>
        <fullName evidence="7">RNase adapter RapZ</fullName>
    </submittedName>
</protein>
<keyword evidence="8" id="KW-1185">Reference proteome</keyword>
<dbReference type="PIRSF" id="PIRSF005052">
    <property type="entry name" value="P-loopkin"/>
    <property type="match status" value="1"/>
</dbReference>
<dbReference type="SUPFAM" id="SSF52540">
    <property type="entry name" value="P-loop containing nucleoside triphosphate hydrolases"/>
    <property type="match status" value="1"/>
</dbReference>
<reference evidence="8" key="1">
    <citation type="journal article" date="2019" name="Int. J. Syst. Evol. Microbiol.">
        <title>The Global Catalogue of Microorganisms (GCM) 10K type strain sequencing project: providing services to taxonomists for standard genome sequencing and annotation.</title>
        <authorList>
            <consortium name="The Broad Institute Genomics Platform"/>
            <consortium name="The Broad Institute Genome Sequencing Center for Infectious Disease"/>
            <person name="Wu L."/>
            <person name="Ma J."/>
        </authorList>
    </citation>
    <scope>NUCLEOTIDE SEQUENCE [LARGE SCALE GENOMIC DNA]</scope>
    <source>
        <strain evidence="8">KACC 11588</strain>
    </source>
</reference>
<gene>
    <name evidence="7" type="primary">rapZ</name>
    <name evidence="7" type="ORF">ACFPOC_18020</name>
</gene>
<evidence type="ECO:0000256" key="4">
    <source>
        <dbReference type="HAMAP-Rule" id="MF_00636"/>
    </source>
</evidence>
<feature type="binding site" evidence="4">
    <location>
        <begin position="72"/>
        <end position="75"/>
    </location>
    <ligand>
        <name>GTP</name>
        <dbReference type="ChEBI" id="CHEBI:37565"/>
    </ligand>
</feature>
<feature type="binding site" evidence="4">
    <location>
        <begin position="25"/>
        <end position="32"/>
    </location>
    <ligand>
        <name>ATP</name>
        <dbReference type="ChEBI" id="CHEBI:30616"/>
    </ligand>
</feature>
<keyword evidence="1 4" id="KW-0547">Nucleotide-binding</keyword>
<name>A0ABW0SH90_9RHOB</name>
<evidence type="ECO:0000256" key="1">
    <source>
        <dbReference type="ARBA" id="ARBA00022741"/>
    </source>
</evidence>
<dbReference type="Pfam" id="PF22740">
    <property type="entry name" value="PapZ_C"/>
    <property type="match status" value="1"/>
</dbReference>
<dbReference type="InterPro" id="IPR053931">
    <property type="entry name" value="RapZ_C"/>
</dbReference>
<dbReference type="Pfam" id="PF03668">
    <property type="entry name" value="RapZ-like_N"/>
    <property type="match status" value="1"/>
</dbReference>
<dbReference type="PANTHER" id="PTHR30448:SF0">
    <property type="entry name" value="RNASE ADAPTER PROTEIN RAPZ"/>
    <property type="match status" value="1"/>
</dbReference>
<dbReference type="Gene3D" id="3.40.50.300">
    <property type="entry name" value="P-loop containing nucleotide triphosphate hydrolases"/>
    <property type="match status" value="1"/>
</dbReference>
<organism evidence="7 8">
    <name type="scientific">Rubellimicrobium aerolatum</name>
    <dbReference type="NCBI Taxonomy" id="490979"/>
    <lineage>
        <taxon>Bacteria</taxon>
        <taxon>Pseudomonadati</taxon>
        <taxon>Pseudomonadota</taxon>
        <taxon>Alphaproteobacteria</taxon>
        <taxon>Rhodobacterales</taxon>
        <taxon>Roseobacteraceae</taxon>
        <taxon>Rubellimicrobium</taxon>
    </lineage>
</organism>
<dbReference type="InterPro" id="IPR027417">
    <property type="entry name" value="P-loop_NTPase"/>
</dbReference>
<dbReference type="InterPro" id="IPR005337">
    <property type="entry name" value="RapZ-like"/>
</dbReference>
<dbReference type="NCBIfam" id="NF003828">
    <property type="entry name" value="PRK05416.1"/>
    <property type="match status" value="1"/>
</dbReference>
<evidence type="ECO:0000259" key="5">
    <source>
        <dbReference type="Pfam" id="PF03668"/>
    </source>
</evidence>
<evidence type="ECO:0000313" key="8">
    <source>
        <dbReference type="Proteomes" id="UP001596056"/>
    </source>
</evidence>
<feature type="domain" description="RapZ-like N-terminal" evidence="5">
    <location>
        <begin position="20"/>
        <end position="170"/>
    </location>
</feature>
<dbReference type="Proteomes" id="UP001596056">
    <property type="component" value="Unassembled WGS sequence"/>
</dbReference>
<comment type="caution">
    <text evidence="7">The sequence shown here is derived from an EMBL/GenBank/DDBJ whole genome shotgun (WGS) entry which is preliminary data.</text>
</comment>
<sequence>MTRPLAPPLSVAPSEGSHRVVLVTGPSGAGRSTAVRALEDLGFEAIDNLPLSFLPRLAKGPPLERPLALGLDVRNRDFAAEAILKAQARLAAVAGGPVEILFLDCSDEVLLRRYSETRRPHPLTPEGPPSAGIAAERTLLAPLRERADVLIDTTALTPHELRAQVDRWFAPPGGRALAVTVESFSYKRGLPPELDLVLDCRFLRNPHWDEALRPRDGRDPEVAAFVAADPRHDAFFAKVLDLARLLLPAYRDEGKAHLSIGLGCTGGQHRSVTMAESLAQALAEDGWRVSKRHRELERRAGAVSHRGPGAMT</sequence>
<dbReference type="PANTHER" id="PTHR30448">
    <property type="entry name" value="RNASE ADAPTER PROTEIN RAPZ"/>
    <property type="match status" value="1"/>
</dbReference>
<keyword evidence="2 4" id="KW-0067">ATP-binding</keyword>
<evidence type="ECO:0000259" key="6">
    <source>
        <dbReference type="Pfam" id="PF22740"/>
    </source>
</evidence>
<dbReference type="HAMAP" id="MF_00636">
    <property type="entry name" value="RapZ_like"/>
    <property type="match status" value="1"/>
</dbReference>
<dbReference type="RefSeq" id="WP_209843213.1">
    <property type="nucleotide sequence ID" value="NZ_JAGGJP010000026.1"/>
</dbReference>
<evidence type="ECO:0000256" key="2">
    <source>
        <dbReference type="ARBA" id="ARBA00022840"/>
    </source>
</evidence>